<dbReference type="GO" id="GO:0071949">
    <property type="term" value="F:FAD binding"/>
    <property type="evidence" value="ECO:0007669"/>
    <property type="project" value="TreeGrafter"/>
</dbReference>
<dbReference type="InterPro" id="IPR036188">
    <property type="entry name" value="FAD/NAD-bd_sf"/>
</dbReference>
<dbReference type="EC" id="1.8.5.-" evidence="2"/>
<organism evidence="2 3">
    <name type="scientific">Roseospira visakhapatnamensis</name>
    <dbReference type="NCBI Taxonomy" id="390880"/>
    <lineage>
        <taxon>Bacteria</taxon>
        <taxon>Pseudomonadati</taxon>
        <taxon>Pseudomonadota</taxon>
        <taxon>Alphaproteobacteria</taxon>
        <taxon>Rhodospirillales</taxon>
        <taxon>Rhodospirillaceae</taxon>
        <taxon>Roseospira</taxon>
    </lineage>
</organism>
<dbReference type="GO" id="GO:0070221">
    <property type="term" value="P:sulfide oxidation, using sulfide:quinone oxidoreductase"/>
    <property type="evidence" value="ECO:0007669"/>
    <property type="project" value="TreeGrafter"/>
</dbReference>
<reference evidence="2 3" key="1">
    <citation type="submission" date="2020-08" db="EMBL/GenBank/DDBJ databases">
        <title>Genome sequencing of Purple Non-Sulfur Bacteria from various extreme environments.</title>
        <authorList>
            <person name="Mayer M."/>
        </authorList>
    </citation>
    <scope>NUCLEOTIDE SEQUENCE [LARGE SCALE GENOMIC DNA]</scope>
    <source>
        <strain evidence="2 3">JA131</strain>
    </source>
</reference>
<dbReference type="Proteomes" id="UP000554286">
    <property type="component" value="Unassembled WGS sequence"/>
</dbReference>
<keyword evidence="3" id="KW-1185">Reference proteome</keyword>
<dbReference type="InterPro" id="IPR023753">
    <property type="entry name" value="FAD/NAD-binding_dom"/>
</dbReference>
<name>A0A7W6W8C2_9PROT</name>
<dbReference type="InterPro" id="IPR006311">
    <property type="entry name" value="TAT_signal"/>
</dbReference>
<sequence>MDKDTTRAPMEAPADDDAALARRGLDRRTLLKLSAAGAALATGATAVVPSARAQNAVRTKARIVIAGAGAAGLSMASRLARRLEGATITLIDARRRHLYQPGFTLVAAGLKSQDYPISRTADYIASGVEWIEEGVAEFDPDANQVVTESGRAVPYDYLVVAAGIDLDYDSLDGMEVSRVGRDGLGSHYGGPEAAHATWESLSHFLATGGTGLFMRPATEMKCAGAPLKYTFLADDRLRDRGRREDSQIIYAAHSKSLFSVPIVAEKVRMLFEDRGFDTRYEHVMTGIDLGRKEATFATPDGPKQISYDFINVIPPMRAAAAVRDSALPWQEGPFAADGWVEADKHTLRHPRFPNVFAVGDVAGVPKGKTAASVKWQVPVAADHLVAQLDGKDSDAVYDGYTSCPLITQMGRAMLVEFDYRNNLTPSFPGVVAPLEELWISWVMKTIALKPTYIAMLRGEA</sequence>
<feature type="domain" description="FAD/NAD(P)-binding" evidence="1">
    <location>
        <begin position="62"/>
        <end position="164"/>
    </location>
</feature>
<dbReference type="EMBL" id="JACIGK010000002">
    <property type="protein sequence ID" value="MBB4264860.1"/>
    <property type="molecule type" value="Genomic_DNA"/>
</dbReference>
<dbReference type="GO" id="GO:0070224">
    <property type="term" value="F:sulfide:quinone oxidoreductase activity"/>
    <property type="evidence" value="ECO:0007669"/>
    <property type="project" value="TreeGrafter"/>
</dbReference>
<evidence type="ECO:0000259" key="1">
    <source>
        <dbReference type="Pfam" id="PF07992"/>
    </source>
</evidence>
<dbReference type="AlphaFoldDB" id="A0A7W6W8C2"/>
<protein>
    <submittedName>
        <fullName evidence="2">Sulfide:quinone oxidoreductase</fullName>
        <ecNumber evidence="2">1.8.5.-</ecNumber>
    </submittedName>
</protein>
<evidence type="ECO:0000313" key="3">
    <source>
        <dbReference type="Proteomes" id="UP000554286"/>
    </source>
</evidence>
<keyword evidence="2" id="KW-0560">Oxidoreductase</keyword>
<gene>
    <name evidence="2" type="ORF">GGD89_000467</name>
</gene>
<dbReference type="InterPro" id="IPR015904">
    <property type="entry name" value="Sulphide_quinone_reductase"/>
</dbReference>
<dbReference type="RefSeq" id="WP_246422290.1">
    <property type="nucleotide sequence ID" value="NZ_JACIGK010000002.1"/>
</dbReference>
<dbReference type="Pfam" id="PF07992">
    <property type="entry name" value="Pyr_redox_2"/>
    <property type="match status" value="1"/>
</dbReference>
<dbReference type="SUPFAM" id="SSF51905">
    <property type="entry name" value="FAD/NAD(P)-binding domain"/>
    <property type="match status" value="2"/>
</dbReference>
<accession>A0A7W6W8C2</accession>
<dbReference type="PROSITE" id="PS51318">
    <property type="entry name" value="TAT"/>
    <property type="match status" value="1"/>
</dbReference>
<dbReference type="PANTHER" id="PTHR10632">
    <property type="entry name" value="SULFIDE:QUINONE OXIDOREDUCTASE"/>
    <property type="match status" value="1"/>
</dbReference>
<dbReference type="PANTHER" id="PTHR10632:SF2">
    <property type="entry name" value="SULFIDE:QUINONE OXIDOREDUCTASE, MITOCHONDRIAL"/>
    <property type="match status" value="1"/>
</dbReference>
<proteinExistence type="predicted"/>
<evidence type="ECO:0000313" key="2">
    <source>
        <dbReference type="EMBL" id="MBB4264860.1"/>
    </source>
</evidence>
<comment type="caution">
    <text evidence="2">The sequence shown here is derived from an EMBL/GenBank/DDBJ whole genome shotgun (WGS) entry which is preliminary data.</text>
</comment>
<dbReference type="Gene3D" id="3.50.50.100">
    <property type="match status" value="1"/>
</dbReference>